<evidence type="ECO:0000259" key="6">
    <source>
        <dbReference type="Pfam" id="PF21036"/>
    </source>
</evidence>
<name>A0ABS4TZI0_9PSEU</name>
<sequence length="427" mass="46416">MRVLLATGSDKSIFLSSVPLAWALRTAGHEVRVACPPSNADVVTGAGLTVVPVGRDRMSFWHTAEVERDQEQDSEPSDAADLIRPYDVAEAPGKATWRYLTDGYRETAVDWHRADAMPVAADLVAFARHWRPDLVLWEAISYAGPIAAKSCGAAHGRLLWGLDVFGVTRDHYLRLREQQLPEDRADPLGDWLSRYAAKYDFEFTEDMVTGQFTVDQLPGSLHTPANLRYVPMRYIPYGGPATVPKWLTVPPKRPRVAVTLGITEVAERSAGYATGLTGILDALSDLDIEVIATIADSHRHNLGDLPDNVRIFPHVPLDALAPTCAAVIHHAGFGTLTTTSSYGVPQLALPVEFDEPALARSLAGQGAGLTIAAGQVSGQAVRENLLRLLHEPSFRQRAGRLRDEMLAMPSPGEVVTQLEDLAATVTV</sequence>
<comment type="caution">
    <text evidence="7">The sequence shown here is derived from an EMBL/GenBank/DDBJ whole genome shotgun (WGS) entry which is preliminary data.</text>
</comment>
<evidence type="ECO:0000259" key="5">
    <source>
        <dbReference type="Pfam" id="PF06722"/>
    </source>
</evidence>
<dbReference type="RefSeq" id="WP_209646486.1">
    <property type="nucleotide sequence ID" value="NZ_JAGINW010000001.1"/>
</dbReference>
<comment type="similarity">
    <text evidence="1">Belongs to the glycosyltransferase 28 family.</text>
</comment>
<dbReference type="PANTHER" id="PTHR48050">
    <property type="entry name" value="STEROL 3-BETA-GLUCOSYLTRANSFERASE"/>
    <property type="match status" value="1"/>
</dbReference>
<dbReference type="SUPFAM" id="SSF53756">
    <property type="entry name" value="UDP-Glycosyltransferase/glycogen phosphorylase"/>
    <property type="match status" value="1"/>
</dbReference>
<evidence type="ECO:0000256" key="1">
    <source>
        <dbReference type="ARBA" id="ARBA00006962"/>
    </source>
</evidence>
<evidence type="ECO:0000313" key="7">
    <source>
        <dbReference type="EMBL" id="MBP2329781.1"/>
    </source>
</evidence>
<accession>A0ABS4TZI0</accession>
<evidence type="ECO:0000256" key="3">
    <source>
        <dbReference type="ARBA" id="ARBA00022679"/>
    </source>
</evidence>
<dbReference type="Gene3D" id="3.40.50.2000">
    <property type="entry name" value="Glycogen Phosphorylase B"/>
    <property type="match status" value="2"/>
</dbReference>
<dbReference type="PANTHER" id="PTHR48050:SF13">
    <property type="entry name" value="STEROL 3-BETA-GLUCOSYLTRANSFERASE UGT80A2"/>
    <property type="match status" value="1"/>
</dbReference>
<evidence type="ECO:0000313" key="8">
    <source>
        <dbReference type="Proteomes" id="UP001519332"/>
    </source>
</evidence>
<evidence type="ECO:0000256" key="4">
    <source>
        <dbReference type="ARBA" id="ARBA00023194"/>
    </source>
</evidence>
<dbReference type="Pfam" id="PF21036">
    <property type="entry name" value="EryCIII-like_N"/>
    <property type="match status" value="1"/>
</dbReference>
<evidence type="ECO:0000256" key="2">
    <source>
        <dbReference type="ARBA" id="ARBA00022676"/>
    </source>
</evidence>
<proteinExistence type="inferred from homology"/>
<organism evidence="7 8">
    <name type="scientific">Kibdelosporangium banguiense</name>
    <dbReference type="NCBI Taxonomy" id="1365924"/>
    <lineage>
        <taxon>Bacteria</taxon>
        <taxon>Bacillati</taxon>
        <taxon>Actinomycetota</taxon>
        <taxon>Actinomycetes</taxon>
        <taxon>Pseudonocardiales</taxon>
        <taxon>Pseudonocardiaceae</taxon>
        <taxon>Kibdelosporangium</taxon>
    </lineage>
</organism>
<protein>
    <submittedName>
        <fullName evidence="7">Glycosyltransferase (Activator-dependent family)</fullName>
    </submittedName>
</protein>
<gene>
    <name evidence="7" type="ORF">JOF56_010166</name>
</gene>
<dbReference type="InterPro" id="IPR010610">
    <property type="entry name" value="EryCIII-like_C"/>
</dbReference>
<keyword evidence="2" id="KW-0328">Glycosyltransferase</keyword>
<reference evidence="7 8" key="1">
    <citation type="submission" date="2021-03" db="EMBL/GenBank/DDBJ databases">
        <title>Sequencing the genomes of 1000 actinobacteria strains.</title>
        <authorList>
            <person name="Klenk H.-P."/>
        </authorList>
    </citation>
    <scope>NUCLEOTIDE SEQUENCE [LARGE SCALE GENOMIC DNA]</scope>
    <source>
        <strain evidence="7 8">DSM 46670</strain>
    </source>
</reference>
<keyword evidence="4" id="KW-0045">Antibiotic biosynthesis</keyword>
<feature type="domain" description="Erythromycin biosynthesis protein CIII-like N-terminal" evidence="6">
    <location>
        <begin position="22"/>
        <end position="261"/>
    </location>
</feature>
<dbReference type="EMBL" id="JAGINW010000001">
    <property type="protein sequence ID" value="MBP2329781.1"/>
    <property type="molecule type" value="Genomic_DNA"/>
</dbReference>
<keyword evidence="3" id="KW-0808">Transferase</keyword>
<dbReference type="InterPro" id="IPR050426">
    <property type="entry name" value="Glycosyltransferase_28"/>
</dbReference>
<dbReference type="InterPro" id="IPR002213">
    <property type="entry name" value="UDP_glucos_trans"/>
</dbReference>
<dbReference type="InterPro" id="IPR030953">
    <property type="entry name" value="Glycosyl_450act"/>
</dbReference>
<dbReference type="Pfam" id="PF06722">
    <property type="entry name" value="EryCIII-like_C"/>
    <property type="match status" value="1"/>
</dbReference>
<dbReference type="CDD" id="cd03784">
    <property type="entry name" value="GT1_Gtf-like"/>
    <property type="match status" value="1"/>
</dbReference>
<dbReference type="Proteomes" id="UP001519332">
    <property type="component" value="Unassembled WGS sequence"/>
</dbReference>
<feature type="domain" description="Erythromycin biosynthesis protein CIII-like C-terminal" evidence="5">
    <location>
        <begin position="279"/>
        <end position="421"/>
    </location>
</feature>
<keyword evidence="8" id="KW-1185">Reference proteome</keyword>
<dbReference type="NCBIfam" id="TIGR04516">
    <property type="entry name" value="glycosyl_450act"/>
    <property type="match status" value="1"/>
</dbReference>
<dbReference type="InterPro" id="IPR048284">
    <property type="entry name" value="EryCIII-like_N"/>
</dbReference>